<comment type="caution">
    <text evidence="2">The sequence shown here is derived from an EMBL/GenBank/DDBJ whole genome shotgun (WGS) entry which is preliminary data.</text>
</comment>
<evidence type="ECO:0000313" key="3">
    <source>
        <dbReference type="Proteomes" id="UP001454036"/>
    </source>
</evidence>
<gene>
    <name evidence="2" type="ORF">LIER_10483</name>
</gene>
<dbReference type="AlphaFoldDB" id="A0AAV3PLH7"/>
<name>A0AAV3PLH7_LITER</name>
<accession>A0AAV3PLH7</accession>
<evidence type="ECO:0000259" key="1">
    <source>
        <dbReference type="Pfam" id="PF13966"/>
    </source>
</evidence>
<dbReference type="EMBL" id="BAABME010001864">
    <property type="protein sequence ID" value="GAA0151856.1"/>
    <property type="molecule type" value="Genomic_DNA"/>
</dbReference>
<organism evidence="2 3">
    <name type="scientific">Lithospermum erythrorhizon</name>
    <name type="common">Purple gromwell</name>
    <name type="synonym">Lithospermum officinale var. erythrorhizon</name>
    <dbReference type="NCBI Taxonomy" id="34254"/>
    <lineage>
        <taxon>Eukaryota</taxon>
        <taxon>Viridiplantae</taxon>
        <taxon>Streptophyta</taxon>
        <taxon>Embryophyta</taxon>
        <taxon>Tracheophyta</taxon>
        <taxon>Spermatophyta</taxon>
        <taxon>Magnoliopsida</taxon>
        <taxon>eudicotyledons</taxon>
        <taxon>Gunneridae</taxon>
        <taxon>Pentapetalae</taxon>
        <taxon>asterids</taxon>
        <taxon>lamiids</taxon>
        <taxon>Boraginales</taxon>
        <taxon>Boraginaceae</taxon>
        <taxon>Boraginoideae</taxon>
        <taxon>Lithospermeae</taxon>
        <taxon>Lithospermum</taxon>
    </lineage>
</organism>
<evidence type="ECO:0000313" key="2">
    <source>
        <dbReference type="EMBL" id="GAA0151856.1"/>
    </source>
</evidence>
<protein>
    <recommendedName>
        <fullName evidence="1">Reverse transcriptase zinc-binding domain-containing protein</fullName>
    </recommendedName>
</protein>
<sequence length="165" mass="19541">MQPSTSIWINSTLKDVWKLKLSDKVKYFLWRGLTNFLPTSDNLVRRQIQIDTACKFCGHCKELVVHLFNTCKMARGVCKELTVQEEIEGAITFQDVFEQRKCRLPKNKFLIWVTYMWDLWYQRNLKTNGEPFRAAKEITSFAEGFLINHIYAPEQWKEISSRILV</sequence>
<proteinExistence type="predicted"/>
<feature type="domain" description="Reverse transcriptase zinc-binding" evidence="1">
    <location>
        <begin position="12"/>
        <end position="76"/>
    </location>
</feature>
<dbReference type="Proteomes" id="UP001454036">
    <property type="component" value="Unassembled WGS sequence"/>
</dbReference>
<reference evidence="2 3" key="1">
    <citation type="submission" date="2024-01" db="EMBL/GenBank/DDBJ databases">
        <title>The complete chloroplast genome sequence of Lithospermum erythrorhizon: insights into the phylogenetic relationship among Boraginaceae species and the maternal lineages of purple gromwells.</title>
        <authorList>
            <person name="Okada T."/>
            <person name="Watanabe K."/>
        </authorList>
    </citation>
    <scope>NUCLEOTIDE SEQUENCE [LARGE SCALE GENOMIC DNA]</scope>
</reference>
<dbReference type="InterPro" id="IPR026960">
    <property type="entry name" value="RVT-Znf"/>
</dbReference>
<dbReference type="Pfam" id="PF13966">
    <property type="entry name" value="zf-RVT"/>
    <property type="match status" value="1"/>
</dbReference>
<keyword evidence="3" id="KW-1185">Reference proteome</keyword>